<dbReference type="Gene3D" id="3.40.190.150">
    <property type="entry name" value="Bordetella uptake gene, domain 1"/>
    <property type="match status" value="1"/>
</dbReference>
<dbReference type="EMBL" id="MFSP01000205">
    <property type="protein sequence ID" value="OGI61194.1"/>
    <property type="molecule type" value="Genomic_DNA"/>
</dbReference>
<dbReference type="PIRSF" id="PIRSF017082">
    <property type="entry name" value="YflP"/>
    <property type="match status" value="1"/>
</dbReference>
<dbReference type="InterPro" id="IPR005064">
    <property type="entry name" value="BUG"/>
</dbReference>
<evidence type="ECO:0000313" key="4">
    <source>
        <dbReference type="Proteomes" id="UP000179076"/>
    </source>
</evidence>
<dbReference type="PANTHER" id="PTHR42928:SF5">
    <property type="entry name" value="BLR1237 PROTEIN"/>
    <property type="match status" value="1"/>
</dbReference>
<gene>
    <name evidence="3" type="ORF">A2W18_07360</name>
</gene>
<dbReference type="Proteomes" id="UP000179076">
    <property type="component" value="Unassembled WGS sequence"/>
</dbReference>
<proteinExistence type="inferred from homology"/>
<comment type="caution">
    <text evidence="3">The sequence shown here is derived from an EMBL/GenBank/DDBJ whole genome shotgun (WGS) entry which is preliminary data.</text>
</comment>
<sequence>MINKMKFVAACLLAAGAVSVGAADFPTKPVTLIVPWPPGGSTDVAMRAIAESASKHLGQTIIVDNKPGGSGTVGVAAMAATAKPDGYTVAQIPITVFRLPHITKMSFDPVKDFTYVAHLSGYTFGVVVKKDAPWKTFRDLLNDAKANPGKITYASPGAGTSLHIGMEQIAVREGIKWTHVPFKGGAETSAAVLGGHVSATADSTGWGPLVNSGDLRLLVTWGKQRTKNWPDVPTLKEVGIDMVADSPFGIAGPKGMDPKAVQVLHDAFKKAIEDPAVLATLSKFDMVPNYMDTATYQKFAMDKIGEEKTIVARLNLAKTN</sequence>
<keyword evidence="2" id="KW-0732">Signal</keyword>
<dbReference type="PANTHER" id="PTHR42928">
    <property type="entry name" value="TRICARBOXYLATE-BINDING PROTEIN"/>
    <property type="match status" value="1"/>
</dbReference>
<dbReference type="Pfam" id="PF03401">
    <property type="entry name" value="TctC"/>
    <property type="match status" value="1"/>
</dbReference>
<reference evidence="3 4" key="1">
    <citation type="journal article" date="2016" name="Nat. Commun.">
        <title>Thousands of microbial genomes shed light on interconnected biogeochemical processes in an aquifer system.</title>
        <authorList>
            <person name="Anantharaman K."/>
            <person name="Brown C.T."/>
            <person name="Hug L.A."/>
            <person name="Sharon I."/>
            <person name="Castelle C.J."/>
            <person name="Probst A.J."/>
            <person name="Thomas B.C."/>
            <person name="Singh A."/>
            <person name="Wilkins M.J."/>
            <person name="Karaoz U."/>
            <person name="Brodie E.L."/>
            <person name="Williams K.H."/>
            <person name="Hubbard S.S."/>
            <person name="Banfield J.F."/>
        </authorList>
    </citation>
    <scope>NUCLEOTIDE SEQUENCE [LARGE SCALE GENOMIC DNA]</scope>
</reference>
<accession>A0A1F6UV82</accession>
<dbReference type="CDD" id="cd07012">
    <property type="entry name" value="PBP2_Bug_TTT"/>
    <property type="match status" value="1"/>
</dbReference>
<comment type="similarity">
    <text evidence="1">Belongs to the UPF0065 (bug) family.</text>
</comment>
<dbReference type="Gene3D" id="3.40.190.10">
    <property type="entry name" value="Periplasmic binding protein-like II"/>
    <property type="match status" value="1"/>
</dbReference>
<organism evidence="3 4">
    <name type="scientific">Candidatus Muproteobacteria bacterium RBG_16_60_9</name>
    <dbReference type="NCBI Taxonomy" id="1817755"/>
    <lineage>
        <taxon>Bacteria</taxon>
        <taxon>Pseudomonadati</taxon>
        <taxon>Pseudomonadota</taxon>
        <taxon>Candidatus Muproteobacteria</taxon>
    </lineage>
</organism>
<evidence type="ECO:0008006" key="5">
    <source>
        <dbReference type="Google" id="ProtNLM"/>
    </source>
</evidence>
<feature type="signal peptide" evidence="2">
    <location>
        <begin position="1"/>
        <end position="22"/>
    </location>
</feature>
<evidence type="ECO:0000313" key="3">
    <source>
        <dbReference type="EMBL" id="OGI61194.1"/>
    </source>
</evidence>
<feature type="chain" id="PRO_5009527056" description="ABC transporter substrate-binding protein" evidence="2">
    <location>
        <begin position="23"/>
        <end position="320"/>
    </location>
</feature>
<evidence type="ECO:0000256" key="2">
    <source>
        <dbReference type="SAM" id="SignalP"/>
    </source>
</evidence>
<evidence type="ECO:0000256" key="1">
    <source>
        <dbReference type="ARBA" id="ARBA00006987"/>
    </source>
</evidence>
<dbReference type="AlphaFoldDB" id="A0A1F6UV82"/>
<dbReference type="InterPro" id="IPR042100">
    <property type="entry name" value="Bug_dom1"/>
</dbReference>
<name>A0A1F6UV82_9PROT</name>
<dbReference type="SUPFAM" id="SSF53850">
    <property type="entry name" value="Periplasmic binding protein-like II"/>
    <property type="match status" value="1"/>
</dbReference>
<protein>
    <recommendedName>
        <fullName evidence="5">ABC transporter substrate-binding protein</fullName>
    </recommendedName>
</protein>